<dbReference type="VEuPathDB" id="TriTrypDB:C4B63_8g524"/>
<keyword evidence="2" id="KW-1133">Transmembrane helix</keyword>
<feature type="region of interest" description="Disordered" evidence="1">
    <location>
        <begin position="315"/>
        <end position="334"/>
    </location>
</feature>
<keyword evidence="2" id="KW-0472">Membrane</keyword>
<dbReference type="VEuPathDB" id="TriTrypDB:BCY84_13369"/>
<dbReference type="Proteomes" id="UP000246078">
    <property type="component" value="Unassembled WGS sequence"/>
</dbReference>
<dbReference type="VEuPathDB" id="TriTrypDB:TcCL_ESM01371"/>
<dbReference type="VEuPathDB" id="TriTrypDB:Tc_MARK_1082"/>
<evidence type="ECO:0000313" key="3">
    <source>
        <dbReference type="EMBL" id="PWV04946.1"/>
    </source>
</evidence>
<dbReference type="VEuPathDB" id="TriTrypDB:TCSYLVIO_002363"/>
<keyword evidence="2" id="KW-0812">Transmembrane</keyword>
<dbReference type="VEuPathDB" id="TriTrypDB:TcBrA4_0107060"/>
<comment type="caution">
    <text evidence="3">The sequence shown here is derived from an EMBL/GenBank/DDBJ whole genome shotgun (WGS) entry which is preliminary data.</text>
</comment>
<sequence length="433" mass="48361">MVVNEAPWLTRRLEIVFMIAMFLICLLSDGLKCKNGNAFFCIGGSSAMCERDANAFWCDDMVLPPTPGDDTARCDCTAHNNSLLLVHMVEVGPSLTSVPAMKSIRRKDRYLYRVPIAPLVVSALRNRTGSFITSNTTDGIFGARLFAPLRRSIGLDSPVLGKCTKNTSSLNISYSFDNLLVSSSSSSLLRGTESIIPFKNDRFALQKHLPNLQRVFGQLLLRRSTELESNRGSCLNAHLVIVIAVVPGTQTAWINKKAEAVPTTLLDVNTYVKKTISLYLRKKPRYIRLLKNVWFVGIPIGFPVHRDFNFSTDSTVSQSTSDHGSEEKKENSPTTVGDFPFNVCHPGVENLELCREMCQHYEKQVSQYQAANSGLQKATETIGGRVGQRSFFLLYRDHFNTESYFERSYWKDCFQLSINGSSAMARSVASSLF</sequence>
<dbReference type="VEuPathDB" id="TriTrypDB:TCDM_01352"/>
<dbReference type="VEuPathDB" id="TriTrypDB:TcCLB.507517.70"/>
<dbReference type="VEuPathDB" id="TriTrypDB:C3747_140g77"/>
<dbReference type="VEuPathDB" id="TriTrypDB:TcG_03918"/>
<reference evidence="3 4" key="1">
    <citation type="journal article" date="2018" name="Microb. Genom.">
        <title>Expanding an expanded genome: long-read sequencing of Trypanosoma cruzi.</title>
        <authorList>
            <person name="Berna L."/>
            <person name="Rodriguez M."/>
            <person name="Chiribao M.L."/>
            <person name="Parodi-Talice A."/>
            <person name="Pita S."/>
            <person name="Rijo G."/>
            <person name="Alvarez-Valin F."/>
            <person name="Robello C."/>
        </authorList>
    </citation>
    <scope>NUCLEOTIDE SEQUENCE [LARGE SCALE GENOMIC DNA]</scope>
    <source>
        <strain evidence="3 4">TCC</strain>
    </source>
</reference>
<feature type="transmembrane region" description="Helical" evidence="2">
    <location>
        <begin position="12"/>
        <end position="31"/>
    </location>
</feature>
<dbReference type="VEuPathDB" id="TriTrypDB:TcCLB.503579.80"/>
<organism evidence="3 4">
    <name type="scientific">Trypanosoma cruzi</name>
    <dbReference type="NCBI Taxonomy" id="5693"/>
    <lineage>
        <taxon>Eukaryota</taxon>
        <taxon>Discoba</taxon>
        <taxon>Euglenozoa</taxon>
        <taxon>Kinetoplastea</taxon>
        <taxon>Metakinetoplastina</taxon>
        <taxon>Trypanosomatida</taxon>
        <taxon>Trypanosomatidae</taxon>
        <taxon>Trypanosoma</taxon>
        <taxon>Schizotrypanum</taxon>
    </lineage>
</organism>
<protein>
    <submittedName>
        <fullName evidence="3">Uncharacterized protein</fullName>
    </submittedName>
</protein>
<evidence type="ECO:0000256" key="1">
    <source>
        <dbReference type="SAM" id="MobiDB-lite"/>
    </source>
</evidence>
<gene>
    <name evidence="3" type="ORF">C3747_140g77</name>
</gene>
<name>A0A2V2W8D7_TRYCR</name>
<dbReference type="EMBL" id="PRFC01000140">
    <property type="protein sequence ID" value="PWV04946.1"/>
    <property type="molecule type" value="Genomic_DNA"/>
</dbReference>
<evidence type="ECO:0000256" key="2">
    <source>
        <dbReference type="SAM" id="Phobius"/>
    </source>
</evidence>
<dbReference type="VEuPathDB" id="TriTrypDB:ECC02_004600"/>
<evidence type="ECO:0000313" key="4">
    <source>
        <dbReference type="Proteomes" id="UP000246078"/>
    </source>
</evidence>
<dbReference type="AlphaFoldDB" id="A0A2V2W8D7"/>
<proteinExistence type="predicted"/>
<dbReference type="OrthoDB" id="242882at2759"/>
<accession>A0A2V2W8D7</accession>
<dbReference type="VEuPathDB" id="TriTrypDB:TcYC6_0057090"/>